<reference evidence="1" key="1">
    <citation type="submission" date="2021-01" db="EMBL/GenBank/DDBJ databases">
        <authorList>
            <person name="Corre E."/>
            <person name="Pelletier E."/>
            <person name="Niang G."/>
            <person name="Scheremetjew M."/>
            <person name="Finn R."/>
            <person name="Kale V."/>
            <person name="Holt S."/>
            <person name="Cochrane G."/>
            <person name="Meng A."/>
            <person name="Brown T."/>
            <person name="Cohen L."/>
        </authorList>
    </citation>
    <scope>NUCLEOTIDE SEQUENCE</scope>
    <source>
        <strain evidence="1">CCMP1381</strain>
    </source>
</reference>
<dbReference type="EMBL" id="HBGS01028675">
    <property type="protein sequence ID" value="CAD9424945.1"/>
    <property type="molecule type" value="Transcribed_RNA"/>
</dbReference>
<evidence type="ECO:0000313" key="1">
    <source>
        <dbReference type="EMBL" id="CAD9424945.1"/>
    </source>
</evidence>
<sequence length="106" mass="11759">MSSAEQQQAAQIETCLIIYVQVHEKEFEVSVGGGTQRISWLGHVGIARYDESSYEGWKELGVPTSVDKLDEKDKVSSNLNMSQVIKEVLVDGDRIRVSTSMSPVDN</sequence>
<proteinExistence type="predicted"/>
<organism evidence="1">
    <name type="scientific">Octactis speculum</name>
    <dbReference type="NCBI Taxonomy" id="3111310"/>
    <lineage>
        <taxon>Eukaryota</taxon>
        <taxon>Sar</taxon>
        <taxon>Stramenopiles</taxon>
        <taxon>Ochrophyta</taxon>
        <taxon>Dictyochophyceae</taxon>
        <taxon>Dictyochales</taxon>
        <taxon>Dictyochaceae</taxon>
        <taxon>Octactis</taxon>
    </lineage>
</organism>
<accession>A0A7S2FZY6</accession>
<protein>
    <recommendedName>
        <fullName evidence="2">Par3/HAL N-terminal domain-containing protein</fullName>
    </recommendedName>
</protein>
<gene>
    <name evidence="1" type="ORF">DSPE1174_LOCUS14556</name>
</gene>
<evidence type="ECO:0008006" key="2">
    <source>
        <dbReference type="Google" id="ProtNLM"/>
    </source>
</evidence>
<name>A0A7S2FZY6_9STRA</name>
<dbReference type="AlphaFoldDB" id="A0A7S2FZY6"/>